<comment type="caution">
    <text evidence="3">The sequence shown here is derived from an EMBL/GenBank/DDBJ whole genome shotgun (WGS) entry which is preliminary data.</text>
</comment>
<keyword evidence="4" id="KW-1185">Reference proteome</keyword>
<dbReference type="PRINTS" id="PR00081">
    <property type="entry name" value="GDHRDH"/>
</dbReference>
<dbReference type="Proteomes" id="UP000675880">
    <property type="component" value="Unassembled WGS sequence"/>
</dbReference>
<protein>
    <submittedName>
        <fullName evidence="3">Uncharacterized oxidoreductase MexAM1_META1p0182</fullName>
        <ecNumber evidence="3">1.-.-.-</ecNumber>
    </submittedName>
</protein>
<sequence length="243" mass="25592">MGALNGKVAIVTGSSSGIGKAIVLRLAKDGAAVVVHYRTRAQQAGEVVAAIQEQGGTAWLIQADMSRADEARRVISETVGRFGRLDILVNNAGKFSPKSFFETTEADFDALIGLHAKGPYFAMQEAAKVLPEHGRIVNITTAGTQLHFHGASAYLGSKRALEQFTKGIAQELAPRGITVNAVSPGITDTGVLTDQYRQIGLHGSPTQRLGLPGDIADVVAFLVSEDARWLTGQTIQAGGGIVM</sequence>
<dbReference type="GO" id="GO:0016491">
    <property type="term" value="F:oxidoreductase activity"/>
    <property type="evidence" value="ECO:0007669"/>
    <property type="project" value="UniProtKB-KW"/>
</dbReference>
<dbReference type="Pfam" id="PF13561">
    <property type="entry name" value="adh_short_C2"/>
    <property type="match status" value="1"/>
</dbReference>
<evidence type="ECO:0000313" key="4">
    <source>
        <dbReference type="Proteomes" id="UP000675880"/>
    </source>
</evidence>
<evidence type="ECO:0000256" key="2">
    <source>
        <dbReference type="ARBA" id="ARBA00023002"/>
    </source>
</evidence>
<name>A0ABM8QQS1_9BACT</name>
<gene>
    <name evidence="3" type="ORF">NSPZN2_11178</name>
</gene>
<keyword evidence="2 3" id="KW-0560">Oxidoreductase</keyword>
<comment type="similarity">
    <text evidence="1">Belongs to the short-chain dehydrogenases/reductases (SDR) family.</text>
</comment>
<dbReference type="PANTHER" id="PTHR43639:SF1">
    <property type="entry name" value="SHORT-CHAIN DEHYDROGENASE_REDUCTASE FAMILY PROTEIN"/>
    <property type="match status" value="1"/>
</dbReference>
<proteinExistence type="inferred from homology"/>
<dbReference type="InterPro" id="IPR036291">
    <property type="entry name" value="NAD(P)-bd_dom_sf"/>
</dbReference>
<dbReference type="EC" id="1.-.-.-" evidence="3"/>
<accession>A0ABM8QQS1</accession>
<evidence type="ECO:0000313" key="3">
    <source>
        <dbReference type="EMBL" id="CAE6710262.1"/>
    </source>
</evidence>
<organism evidence="3 4">
    <name type="scientific">Nitrospira defluvii</name>
    <dbReference type="NCBI Taxonomy" id="330214"/>
    <lineage>
        <taxon>Bacteria</taxon>
        <taxon>Pseudomonadati</taxon>
        <taxon>Nitrospirota</taxon>
        <taxon>Nitrospiria</taxon>
        <taxon>Nitrospirales</taxon>
        <taxon>Nitrospiraceae</taxon>
        <taxon>Nitrospira</taxon>
    </lineage>
</organism>
<dbReference type="RefSeq" id="WP_213040954.1">
    <property type="nucleotide sequence ID" value="NZ_CAJNBJ010000001.1"/>
</dbReference>
<reference evidence="3 4" key="1">
    <citation type="submission" date="2021-02" db="EMBL/GenBank/DDBJ databases">
        <authorList>
            <person name="Han P."/>
        </authorList>
    </citation>
    <scope>NUCLEOTIDE SEQUENCE [LARGE SCALE GENOMIC DNA]</scope>
    <source>
        <strain evidence="3">Candidatus Nitrospira sp. ZN2</strain>
    </source>
</reference>
<dbReference type="PRINTS" id="PR00080">
    <property type="entry name" value="SDRFAMILY"/>
</dbReference>
<dbReference type="PANTHER" id="PTHR43639">
    <property type="entry name" value="OXIDOREDUCTASE, SHORT-CHAIN DEHYDROGENASE/REDUCTASE FAMILY (AFU_ORTHOLOGUE AFUA_5G02870)"/>
    <property type="match status" value="1"/>
</dbReference>
<evidence type="ECO:0000256" key="1">
    <source>
        <dbReference type="ARBA" id="ARBA00006484"/>
    </source>
</evidence>
<dbReference type="EMBL" id="CAJNBJ010000001">
    <property type="protein sequence ID" value="CAE6710262.1"/>
    <property type="molecule type" value="Genomic_DNA"/>
</dbReference>
<dbReference type="InterPro" id="IPR002347">
    <property type="entry name" value="SDR_fam"/>
</dbReference>
<dbReference type="SUPFAM" id="SSF51735">
    <property type="entry name" value="NAD(P)-binding Rossmann-fold domains"/>
    <property type="match status" value="1"/>
</dbReference>
<dbReference type="Gene3D" id="3.40.50.720">
    <property type="entry name" value="NAD(P)-binding Rossmann-like Domain"/>
    <property type="match status" value="1"/>
</dbReference>